<organism evidence="2 3">
    <name type="scientific">Brassica cretica</name>
    <name type="common">Mustard</name>
    <dbReference type="NCBI Taxonomy" id="69181"/>
    <lineage>
        <taxon>Eukaryota</taxon>
        <taxon>Viridiplantae</taxon>
        <taxon>Streptophyta</taxon>
        <taxon>Embryophyta</taxon>
        <taxon>Tracheophyta</taxon>
        <taxon>Spermatophyta</taxon>
        <taxon>Magnoliopsida</taxon>
        <taxon>eudicotyledons</taxon>
        <taxon>Gunneridae</taxon>
        <taxon>Pentapetalae</taxon>
        <taxon>rosids</taxon>
        <taxon>malvids</taxon>
        <taxon>Brassicales</taxon>
        <taxon>Brassicaceae</taxon>
        <taxon>Brassiceae</taxon>
        <taxon>Brassica</taxon>
    </lineage>
</organism>
<dbReference type="AlphaFoldDB" id="A0A8S9G1S5"/>
<protein>
    <submittedName>
        <fullName evidence="2">Uncharacterized protein</fullName>
    </submittedName>
</protein>
<evidence type="ECO:0000313" key="2">
    <source>
        <dbReference type="EMBL" id="KAF2539903.1"/>
    </source>
</evidence>
<comment type="caution">
    <text evidence="2">The sequence shown here is derived from an EMBL/GenBank/DDBJ whole genome shotgun (WGS) entry which is preliminary data.</text>
</comment>
<dbReference type="EMBL" id="QGKW02002228">
    <property type="protein sequence ID" value="KAF2539903.1"/>
    <property type="molecule type" value="Genomic_DNA"/>
</dbReference>
<reference evidence="2" key="1">
    <citation type="submission" date="2019-12" db="EMBL/GenBank/DDBJ databases">
        <title>Genome sequencing and annotation of Brassica cretica.</title>
        <authorList>
            <person name="Studholme D.J."/>
            <person name="Sarris P.F."/>
        </authorList>
    </citation>
    <scope>NUCLEOTIDE SEQUENCE</scope>
    <source>
        <strain evidence="2">PFS-001/15</strain>
        <tissue evidence="2">Leaf</tissue>
    </source>
</reference>
<name>A0A8S9G1S5_BRACR</name>
<proteinExistence type="predicted"/>
<feature type="region of interest" description="Disordered" evidence="1">
    <location>
        <begin position="63"/>
        <end position="105"/>
    </location>
</feature>
<accession>A0A8S9G1S5</accession>
<dbReference type="Proteomes" id="UP000712281">
    <property type="component" value="Unassembled WGS sequence"/>
</dbReference>
<gene>
    <name evidence="2" type="ORF">F2Q68_00019709</name>
</gene>
<evidence type="ECO:0000313" key="3">
    <source>
        <dbReference type="Proteomes" id="UP000712281"/>
    </source>
</evidence>
<sequence length="150" mass="17038">MEEEIIADLELSYLPAELINTSGCPPVIIANDRQLHNFVRFVQKSASTRLCVTCKAKAENPNKEAFDLNKPPADPCTHEEKGNSFDNGDESAPVYAERQGNKKNEKRKGVAVALFKFASGGRWRARRAYFKVHSHHLDKFHRLLCTVFFF</sequence>
<evidence type="ECO:0000256" key="1">
    <source>
        <dbReference type="SAM" id="MobiDB-lite"/>
    </source>
</evidence>